<dbReference type="EMBL" id="CAJHJT010000001">
    <property type="protein sequence ID" value="CAD6993455.1"/>
    <property type="molecule type" value="Genomic_DNA"/>
</dbReference>
<dbReference type="AlphaFoldDB" id="A0A811U833"/>
<evidence type="ECO:0000256" key="1">
    <source>
        <dbReference type="SAM" id="Phobius"/>
    </source>
</evidence>
<name>A0A811U833_CERCA</name>
<feature type="transmembrane region" description="Helical" evidence="1">
    <location>
        <begin position="325"/>
        <end position="343"/>
    </location>
</feature>
<keyword evidence="4" id="KW-1185">Reference proteome</keyword>
<gene>
    <name evidence="3" type="ORF">CCAP1982_LOCUS2268</name>
</gene>
<sequence>MWHFKNLIFMILIALFGGISGQTETFIKGMGNEKREFYKNLLMKLDAEETFESCLIYGDMRRNLHLEVFLKIIVEDMQKPMLLHSVAPSYEVVKRFNRNILTIALVVNVDTELAILAETLNLMLQKRVLLICGEEQAAREREAYLTRLFRLCETKKMLNVVMIFSDFSSTKTFHSYTIFPTFHSERKSYATADVVVFPRRMSDLHGYGIRTMPDQLFPYSYADNIDGRVKVAGLMPVILGTFAASINATLTYPMPVIVGETHQQAGFDEMIKRNELDIPAARMEIFDTFDEATQPYAIGDLCIITPTQRYHSFIKFSLIYMDPTYLMVELVCVMIIHTLLHFIRRLQFFRVGKVFHYNLLTSYTEPNYMSNHLAVVHTARLPRLISLRILTFLTLIWSLCILTQFTVNLNSFITKPVLVASPKTWQDFNENGYKILLSIPSYKYISTYCGELCEDMEDAVEYDTFEEMNFMEYSFAGR</sequence>
<organism evidence="3 4">
    <name type="scientific">Ceratitis capitata</name>
    <name type="common">Mediterranean fruit fly</name>
    <name type="synonym">Tephritis capitata</name>
    <dbReference type="NCBI Taxonomy" id="7213"/>
    <lineage>
        <taxon>Eukaryota</taxon>
        <taxon>Metazoa</taxon>
        <taxon>Ecdysozoa</taxon>
        <taxon>Arthropoda</taxon>
        <taxon>Hexapoda</taxon>
        <taxon>Insecta</taxon>
        <taxon>Pterygota</taxon>
        <taxon>Neoptera</taxon>
        <taxon>Endopterygota</taxon>
        <taxon>Diptera</taxon>
        <taxon>Brachycera</taxon>
        <taxon>Muscomorpha</taxon>
        <taxon>Tephritoidea</taxon>
        <taxon>Tephritidae</taxon>
        <taxon>Ceratitis</taxon>
        <taxon>Ceratitis</taxon>
    </lineage>
</organism>
<reference evidence="3" key="1">
    <citation type="submission" date="2020-11" db="EMBL/GenBank/DDBJ databases">
        <authorList>
            <person name="Whitehead M."/>
        </authorList>
    </citation>
    <scope>NUCLEOTIDE SEQUENCE</scope>
    <source>
        <strain evidence="3">EGII</strain>
    </source>
</reference>
<dbReference type="Proteomes" id="UP000606786">
    <property type="component" value="Unassembled WGS sequence"/>
</dbReference>
<evidence type="ECO:0000313" key="4">
    <source>
        <dbReference type="Proteomes" id="UP000606786"/>
    </source>
</evidence>
<proteinExistence type="predicted"/>
<keyword evidence="2" id="KW-0732">Signal</keyword>
<dbReference type="OrthoDB" id="7855711at2759"/>
<accession>A0A811U833</accession>
<comment type="caution">
    <text evidence="3">The sequence shown here is derived from an EMBL/GenBank/DDBJ whole genome shotgun (WGS) entry which is preliminary data.</text>
</comment>
<feature type="transmembrane region" description="Helical" evidence="1">
    <location>
        <begin position="389"/>
        <end position="407"/>
    </location>
</feature>
<evidence type="ECO:0000256" key="2">
    <source>
        <dbReference type="SAM" id="SignalP"/>
    </source>
</evidence>
<keyword evidence="1" id="KW-0812">Transmembrane</keyword>
<protein>
    <submittedName>
        <fullName evidence="3">(Mediterranean fruit fly) hypothetical protein</fullName>
    </submittedName>
</protein>
<keyword evidence="1" id="KW-1133">Transmembrane helix</keyword>
<feature type="signal peptide" evidence="2">
    <location>
        <begin position="1"/>
        <end position="21"/>
    </location>
</feature>
<keyword evidence="1" id="KW-0472">Membrane</keyword>
<evidence type="ECO:0000313" key="3">
    <source>
        <dbReference type="EMBL" id="CAD6993455.1"/>
    </source>
</evidence>
<feature type="chain" id="PRO_5032388612" evidence="2">
    <location>
        <begin position="22"/>
        <end position="478"/>
    </location>
</feature>